<proteinExistence type="predicted"/>
<evidence type="ECO:0000313" key="2">
    <source>
        <dbReference type="Proteomes" id="UP000292136"/>
    </source>
</evidence>
<keyword evidence="2" id="KW-1185">Reference proteome</keyword>
<dbReference type="Proteomes" id="UP000292136">
    <property type="component" value="Unassembled WGS sequence"/>
</dbReference>
<protein>
    <submittedName>
        <fullName evidence="1">Uncharacterized protein</fullName>
    </submittedName>
</protein>
<organism evidence="1 2">
    <name type="scientific">Azospira oryzae</name>
    <dbReference type="NCBI Taxonomy" id="146939"/>
    <lineage>
        <taxon>Bacteria</taxon>
        <taxon>Pseudomonadati</taxon>
        <taxon>Pseudomonadota</taxon>
        <taxon>Betaproteobacteria</taxon>
        <taxon>Rhodocyclales</taxon>
        <taxon>Rhodocyclaceae</taxon>
        <taxon>Azospira</taxon>
    </lineage>
</organism>
<sequence>MSYEKPQKGNPHGLTVNQHTFPYASIARYANTDGYVSFSSVRIAKCLKLRPDDRLFCAKRTWDQRAEEGYMKEIEDNFQSLAEAILDGRVAKIGFFEKPVVNYFFALWNIRTHRKHQPIQDVKLRGERPERCLTKNEQELLEKHHIGFVRPDMTVPGRQMAGINIQMNLDIAHEQLNDARWGILRSIDGEFIVPDNFSSVRIVPISPTVCLYSHSTNDVISREKVAEINRHAVVSSVEYVFARDFSACPL</sequence>
<name>A0ABY0IP17_9RHOO</name>
<comment type="caution">
    <text evidence="1">The sequence shown here is derived from an EMBL/GenBank/DDBJ whole genome shotgun (WGS) entry which is preliminary data.</text>
</comment>
<evidence type="ECO:0000313" key="1">
    <source>
        <dbReference type="EMBL" id="RZT89315.1"/>
    </source>
</evidence>
<dbReference type="RefSeq" id="WP_130458119.1">
    <property type="nucleotide sequence ID" value="NZ_SHKM01000001.1"/>
</dbReference>
<accession>A0ABY0IP17</accession>
<dbReference type="EMBL" id="SHKM01000001">
    <property type="protein sequence ID" value="RZT89315.1"/>
    <property type="molecule type" value="Genomic_DNA"/>
</dbReference>
<gene>
    <name evidence="1" type="ORF">EV678_0096</name>
</gene>
<reference evidence="1 2" key="1">
    <citation type="submission" date="2019-02" db="EMBL/GenBank/DDBJ databases">
        <title>Genomic Encyclopedia of Type Strains, Phase IV (KMG-IV): sequencing the most valuable type-strain genomes for metagenomic binning, comparative biology and taxonomic classification.</title>
        <authorList>
            <person name="Goeker M."/>
        </authorList>
    </citation>
    <scope>NUCLEOTIDE SEQUENCE [LARGE SCALE GENOMIC DNA]</scope>
    <source>
        <strain evidence="1 2">DSM 21223</strain>
    </source>
</reference>